<reference evidence="1" key="2">
    <citation type="submission" date="2020-08" db="EMBL/GenBank/DDBJ databases">
        <title>Plant Genome Project.</title>
        <authorList>
            <person name="Zhang R.-G."/>
        </authorList>
    </citation>
    <scope>NUCLEOTIDE SEQUENCE</scope>
    <source>
        <strain evidence="1">Huo1</strain>
        <tissue evidence="1">Leaf</tissue>
    </source>
</reference>
<dbReference type="InterPro" id="IPR027443">
    <property type="entry name" value="IPNS-like_sf"/>
</dbReference>
<keyword evidence="2" id="KW-1185">Reference proteome</keyword>
<evidence type="ECO:0000313" key="1">
    <source>
        <dbReference type="EMBL" id="KAG6425357.1"/>
    </source>
</evidence>
<accession>A0A8X9A0M1</accession>
<dbReference type="InterPro" id="IPR050231">
    <property type="entry name" value="Iron_ascorbate_oxido_reductase"/>
</dbReference>
<organism evidence="1">
    <name type="scientific">Salvia splendens</name>
    <name type="common">Scarlet sage</name>
    <dbReference type="NCBI Taxonomy" id="180675"/>
    <lineage>
        <taxon>Eukaryota</taxon>
        <taxon>Viridiplantae</taxon>
        <taxon>Streptophyta</taxon>
        <taxon>Embryophyta</taxon>
        <taxon>Tracheophyta</taxon>
        <taxon>Spermatophyta</taxon>
        <taxon>Magnoliopsida</taxon>
        <taxon>eudicotyledons</taxon>
        <taxon>Gunneridae</taxon>
        <taxon>Pentapetalae</taxon>
        <taxon>asterids</taxon>
        <taxon>lamiids</taxon>
        <taxon>Lamiales</taxon>
        <taxon>Lamiaceae</taxon>
        <taxon>Nepetoideae</taxon>
        <taxon>Mentheae</taxon>
        <taxon>Salviinae</taxon>
        <taxon>Salvia</taxon>
        <taxon>Salvia subgen. Calosphace</taxon>
        <taxon>core Calosphace</taxon>
    </lineage>
</organism>
<reference evidence="1" key="1">
    <citation type="submission" date="2018-01" db="EMBL/GenBank/DDBJ databases">
        <authorList>
            <person name="Mao J.F."/>
        </authorList>
    </citation>
    <scope>NUCLEOTIDE SEQUENCE</scope>
    <source>
        <strain evidence="1">Huo1</strain>
        <tissue evidence="1">Leaf</tissue>
    </source>
</reference>
<evidence type="ECO:0000313" key="2">
    <source>
        <dbReference type="Proteomes" id="UP000298416"/>
    </source>
</evidence>
<dbReference type="PANTHER" id="PTHR47990">
    <property type="entry name" value="2-OXOGLUTARATE (2OG) AND FE(II)-DEPENDENT OXYGENASE SUPERFAMILY PROTEIN-RELATED"/>
    <property type="match status" value="1"/>
</dbReference>
<dbReference type="Gene3D" id="2.60.120.330">
    <property type="entry name" value="B-lactam Antibiotic, Isopenicillin N Synthase, Chain"/>
    <property type="match status" value="2"/>
</dbReference>
<dbReference type="AlphaFoldDB" id="A0A8X9A0M1"/>
<dbReference type="EMBL" id="PNBA02000005">
    <property type="protein sequence ID" value="KAG6425357.1"/>
    <property type="molecule type" value="Genomic_DNA"/>
</dbReference>
<dbReference type="Proteomes" id="UP000298416">
    <property type="component" value="Unassembled WGS sequence"/>
</dbReference>
<sequence>MGTETLKLPVIDFSNLEHKNGTWEPVKIPVKQALEGKNLQSYTEKLSKFDHIELEKYIEDHIKSSTFVVRVQKYDNPPKHETQTGLVAHTDKNILTIVQQLNHITSHRRIGDSLTKDGQKWHGHCPIHRVMMRGDEARYSIALFSTMKEGSIVKAPEELVDEDHPLLYKPYDYHKFMEFYLSYDAALTSPNPLNDYCGV</sequence>
<name>A0A8X9A0M1_SALSN</name>
<gene>
    <name evidence="1" type="ORF">SASPL_115787</name>
</gene>
<protein>
    <submittedName>
        <fullName evidence="1">Uncharacterized protein</fullName>
    </submittedName>
</protein>
<dbReference type="SUPFAM" id="SSF51197">
    <property type="entry name" value="Clavaminate synthase-like"/>
    <property type="match status" value="1"/>
</dbReference>
<proteinExistence type="predicted"/>
<comment type="caution">
    <text evidence="1">The sequence shown here is derived from an EMBL/GenBank/DDBJ whole genome shotgun (WGS) entry which is preliminary data.</text>
</comment>